<feature type="non-terminal residue" evidence="17">
    <location>
        <position position="1"/>
    </location>
</feature>
<evidence type="ECO:0000256" key="11">
    <source>
        <dbReference type="ARBA" id="ARBA00022842"/>
    </source>
</evidence>
<evidence type="ECO:0000256" key="3">
    <source>
        <dbReference type="ARBA" id="ARBA00008663"/>
    </source>
</evidence>
<evidence type="ECO:0000256" key="9">
    <source>
        <dbReference type="ARBA" id="ARBA00022777"/>
    </source>
</evidence>
<dbReference type="Pfam" id="PF00224">
    <property type="entry name" value="PK"/>
    <property type="match status" value="1"/>
</dbReference>
<dbReference type="GO" id="GO:0030955">
    <property type="term" value="F:potassium ion binding"/>
    <property type="evidence" value="ECO:0007669"/>
    <property type="project" value="InterPro"/>
</dbReference>
<comment type="catalytic activity">
    <reaction evidence="14">
        <text>pyruvate + ATP = phosphoenolpyruvate + ADP + H(+)</text>
        <dbReference type="Rhea" id="RHEA:18157"/>
        <dbReference type="ChEBI" id="CHEBI:15361"/>
        <dbReference type="ChEBI" id="CHEBI:15378"/>
        <dbReference type="ChEBI" id="CHEBI:30616"/>
        <dbReference type="ChEBI" id="CHEBI:58702"/>
        <dbReference type="ChEBI" id="CHEBI:456216"/>
        <dbReference type="EC" id="2.7.1.40"/>
    </reaction>
</comment>
<dbReference type="EC" id="2.7.1.40" evidence="4 14"/>
<dbReference type="PROSITE" id="PS00110">
    <property type="entry name" value="PYRUVATE_KINASE"/>
    <property type="match status" value="1"/>
</dbReference>
<evidence type="ECO:0000256" key="7">
    <source>
        <dbReference type="ARBA" id="ARBA00022723"/>
    </source>
</evidence>
<dbReference type="SUPFAM" id="SSF51621">
    <property type="entry name" value="Phosphoenolpyruvate/pyruvate domain"/>
    <property type="match status" value="1"/>
</dbReference>
<dbReference type="GO" id="GO:0000287">
    <property type="term" value="F:magnesium ion binding"/>
    <property type="evidence" value="ECO:0007669"/>
    <property type="project" value="InterPro"/>
</dbReference>
<keyword evidence="6 14" id="KW-0808">Transferase</keyword>
<evidence type="ECO:0000256" key="4">
    <source>
        <dbReference type="ARBA" id="ARBA00012142"/>
    </source>
</evidence>
<reference evidence="17" key="1">
    <citation type="submission" date="2021-04" db="EMBL/GenBank/DDBJ databases">
        <title>Sequencing of actinobacteria type strains.</title>
        <authorList>
            <person name="Nguyen G.-S."/>
            <person name="Wentzel A."/>
        </authorList>
    </citation>
    <scope>NUCLEOTIDE SEQUENCE</scope>
    <source>
        <strain evidence="17">DSM 42095</strain>
    </source>
</reference>
<dbReference type="EMBL" id="JAGSMN010002301">
    <property type="protein sequence ID" value="MBR7679130.1"/>
    <property type="molecule type" value="Genomic_DNA"/>
</dbReference>
<dbReference type="InterPro" id="IPR001697">
    <property type="entry name" value="Pyr_Knase"/>
</dbReference>
<dbReference type="GO" id="GO:0016301">
    <property type="term" value="F:kinase activity"/>
    <property type="evidence" value="ECO:0007669"/>
    <property type="project" value="UniProtKB-KW"/>
</dbReference>
<dbReference type="InterPro" id="IPR015793">
    <property type="entry name" value="Pyrv_Knase_brl"/>
</dbReference>
<dbReference type="GO" id="GO:0004743">
    <property type="term" value="F:pyruvate kinase activity"/>
    <property type="evidence" value="ECO:0007669"/>
    <property type="project" value="UniProtKB-EC"/>
</dbReference>
<comment type="pathway">
    <text evidence="2 14">Carbohydrate degradation; glycolysis; pyruvate from D-glyceraldehyde 3-phosphate: step 5/5.</text>
</comment>
<evidence type="ECO:0000256" key="1">
    <source>
        <dbReference type="ARBA" id="ARBA00001958"/>
    </source>
</evidence>
<evidence type="ECO:0000256" key="10">
    <source>
        <dbReference type="ARBA" id="ARBA00022840"/>
    </source>
</evidence>
<evidence type="ECO:0000256" key="12">
    <source>
        <dbReference type="ARBA" id="ARBA00023152"/>
    </source>
</evidence>
<dbReference type="Proteomes" id="UP000675554">
    <property type="component" value="Unassembled WGS sequence"/>
</dbReference>
<dbReference type="InterPro" id="IPR040442">
    <property type="entry name" value="Pyrv_kinase-like_dom_sf"/>
</dbReference>
<evidence type="ECO:0000313" key="18">
    <source>
        <dbReference type="Proteomes" id="UP000675554"/>
    </source>
</evidence>
<accession>A0A8T4J6T0</accession>
<evidence type="ECO:0000256" key="5">
    <source>
        <dbReference type="ARBA" id="ARBA00018587"/>
    </source>
</evidence>
<feature type="region of interest" description="Disordered" evidence="15">
    <location>
        <begin position="1"/>
        <end position="20"/>
    </location>
</feature>
<name>A0A8T4J6T0_9ACTN</name>
<sequence>LRTNESAMTSAPMRSGHDVKDVHRVMAEEGVRLPVIAKVEKPQAVQNLESIVDAFDGIMVARGDLGVEMPLEAVPLVQKRAVKLCKRNAKP</sequence>
<evidence type="ECO:0000256" key="13">
    <source>
        <dbReference type="ARBA" id="ARBA00023317"/>
    </source>
</evidence>
<keyword evidence="10" id="KW-0067">ATP-binding</keyword>
<keyword evidence="8" id="KW-0547">Nucleotide-binding</keyword>
<dbReference type="Gene3D" id="3.20.20.60">
    <property type="entry name" value="Phosphoenolpyruvate-binding domains"/>
    <property type="match status" value="1"/>
</dbReference>
<keyword evidence="18" id="KW-1185">Reference proteome</keyword>
<keyword evidence="9 14" id="KW-0418">Kinase</keyword>
<keyword evidence="12 14" id="KW-0324">Glycolysis</keyword>
<comment type="caution">
    <text evidence="17">The sequence shown here is derived from an EMBL/GenBank/DDBJ whole genome shotgun (WGS) entry which is preliminary data.</text>
</comment>
<dbReference type="InterPro" id="IPR018209">
    <property type="entry name" value="Pyrv_Knase_AS"/>
</dbReference>
<dbReference type="AlphaFoldDB" id="A0A8T4J6T0"/>
<proteinExistence type="inferred from homology"/>
<dbReference type="GO" id="GO:0005524">
    <property type="term" value="F:ATP binding"/>
    <property type="evidence" value="ECO:0007669"/>
    <property type="project" value="UniProtKB-KW"/>
</dbReference>
<evidence type="ECO:0000256" key="6">
    <source>
        <dbReference type="ARBA" id="ARBA00022679"/>
    </source>
</evidence>
<comment type="cofactor">
    <cofactor evidence="1">
        <name>K(+)</name>
        <dbReference type="ChEBI" id="CHEBI:29103"/>
    </cofactor>
</comment>
<evidence type="ECO:0000259" key="16">
    <source>
        <dbReference type="Pfam" id="PF00224"/>
    </source>
</evidence>
<gene>
    <name evidence="17" type="ORF">KDA82_40610</name>
</gene>
<dbReference type="InterPro" id="IPR015813">
    <property type="entry name" value="Pyrv/PenolPyrv_kinase-like_dom"/>
</dbReference>
<comment type="similarity">
    <text evidence="3 14">Belongs to the pyruvate kinase family.</text>
</comment>
<feature type="non-terminal residue" evidence="17">
    <location>
        <position position="91"/>
    </location>
</feature>
<evidence type="ECO:0000256" key="15">
    <source>
        <dbReference type="SAM" id="MobiDB-lite"/>
    </source>
</evidence>
<evidence type="ECO:0000256" key="8">
    <source>
        <dbReference type="ARBA" id="ARBA00022741"/>
    </source>
</evidence>
<evidence type="ECO:0000256" key="14">
    <source>
        <dbReference type="RuleBase" id="RU000504"/>
    </source>
</evidence>
<protein>
    <recommendedName>
        <fullName evidence="5 14">Pyruvate kinase</fullName>
        <ecNumber evidence="4 14">2.7.1.40</ecNumber>
    </recommendedName>
</protein>
<keyword evidence="11 14" id="KW-0460">Magnesium</keyword>
<evidence type="ECO:0000313" key="17">
    <source>
        <dbReference type="EMBL" id="MBR7679130.1"/>
    </source>
</evidence>
<keyword evidence="13 17" id="KW-0670">Pyruvate</keyword>
<dbReference type="PANTHER" id="PTHR11817">
    <property type="entry name" value="PYRUVATE KINASE"/>
    <property type="match status" value="1"/>
</dbReference>
<evidence type="ECO:0000256" key="2">
    <source>
        <dbReference type="ARBA" id="ARBA00004997"/>
    </source>
</evidence>
<feature type="domain" description="Pyruvate kinase barrel" evidence="16">
    <location>
        <begin position="13"/>
        <end position="91"/>
    </location>
</feature>
<dbReference type="PRINTS" id="PR01050">
    <property type="entry name" value="PYRUVTKNASE"/>
</dbReference>
<organism evidence="17 18">
    <name type="scientific">Streptomyces daliensis</name>
    <dbReference type="NCBI Taxonomy" id="299421"/>
    <lineage>
        <taxon>Bacteria</taxon>
        <taxon>Bacillati</taxon>
        <taxon>Actinomycetota</taxon>
        <taxon>Actinomycetes</taxon>
        <taxon>Kitasatosporales</taxon>
        <taxon>Streptomycetaceae</taxon>
        <taxon>Streptomyces</taxon>
    </lineage>
</organism>
<keyword evidence="7" id="KW-0479">Metal-binding</keyword>